<protein>
    <submittedName>
        <fullName evidence="1">Uncharacterized protein</fullName>
    </submittedName>
</protein>
<evidence type="ECO:0000313" key="2">
    <source>
        <dbReference type="Proteomes" id="UP000692954"/>
    </source>
</evidence>
<keyword evidence="2" id="KW-1185">Reference proteome</keyword>
<proteinExistence type="predicted"/>
<accession>A0A8S1RP24</accession>
<dbReference type="Proteomes" id="UP000692954">
    <property type="component" value="Unassembled WGS sequence"/>
</dbReference>
<dbReference type="AlphaFoldDB" id="A0A8S1RP24"/>
<comment type="caution">
    <text evidence="1">The sequence shown here is derived from an EMBL/GenBank/DDBJ whole genome shotgun (WGS) entry which is preliminary data.</text>
</comment>
<dbReference type="EMBL" id="CAJJDN010000189">
    <property type="protein sequence ID" value="CAD8128444.1"/>
    <property type="molecule type" value="Genomic_DNA"/>
</dbReference>
<name>A0A8S1RP24_9CILI</name>
<evidence type="ECO:0000313" key="1">
    <source>
        <dbReference type="EMBL" id="CAD8128444.1"/>
    </source>
</evidence>
<gene>
    <name evidence="1" type="ORF">PSON_ATCC_30995.1.T1890021</name>
</gene>
<reference evidence="1" key="1">
    <citation type="submission" date="2021-01" db="EMBL/GenBank/DDBJ databases">
        <authorList>
            <consortium name="Genoscope - CEA"/>
            <person name="William W."/>
        </authorList>
    </citation>
    <scope>NUCLEOTIDE SEQUENCE</scope>
</reference>
<sequence length="60" mass="7066">MFLYHYQLCGNQINALENYQMRRLFDIVSNSGNLDTVYEQFKKYIDSQGGLCQNLGLQRL</sequence>
<organism evidence="1 2">
    <name type="scientific">Paramecium sonneborni</name>
    <dbReference type="NCBI Taxonomy" id="65129"/>
    <lineage>
        <taxon>Eukaryota</taxon>
        <taxon>Sar</taxon>
        <taxon>Alveolata</taxon>
        <taxon>Ciliophora</taxon>
        <taxon>Intramacronucleata</taxon>
        <taxon>Oligohymenophorea</taxon>
        <taxon>Peniculida</taxon>
        <taxon>Parameciidae</taxon>
        <taxon>Paramecium</taxon>
    </lineage>
</organism>